<reference evidence="2 3" key="1">
    <citation type="submission" date="2016-11" db="EMBL/GenBank/DDBJ databases">
        <authorList>
            <person name="Jaros S."/>
            <person name="Januszkiewicz K."/>
            <person name="Wedrychowicz H."/>
        </authorList>
    </citation>
    <scope>NUCLEOTIDE SEQUENCE [LARGE SCALE GENOMIC DNA]</scope>
    <source>
        <strain evidence="2 3">DSM 46144</strain>
    </source>
</reference>
<protein>
    <submittedName>
        <fullName evidence="2">Uncharacterized protein</fullName>
    </submittedName>
</protein>
<proteinExistence type="predicted"/>
<sequence length="71" mass="7435">MEFPAAYLIARNADAHRMAGARLDAPAAGHRPSVFGRLKTALTGIPAGRSVRKRAPRRARRAAEAGGCAPA</sequence>
<feature type="compositionally biased region" description="Basic residues" evidence="1">
    <location>
        <begin position="50"/>
        <end position="60"/>
    </location>
</feature>
<name>A0A1M7PS41_9ACTN</name>
<accession>A0A1M7PS41</accession>
<evidence type="ECO:0000313" key="3">
    <source>
        <dbReference type="Proteomes" id="UP000184440"/>
    </source>
</evidence>
<gene>
    <name evidence="2" type="ORF">SAMN05443668_103632</name>
</gene>
<dbReference type="AlphaFoldDB" id="A0A1M7PS41"/>
<dbReference type="Proteomes" id="UP000184440">
    <property type="component" value="Unassembled WGS sequence"/>
</dbReference>
<evidence type="ECO:0000313" key="2">
    <source>
        <dbReference type="EMBL" id="SHN20245.1"/>
    </source>
</evidence>
<dbReference type="STRING" id="134849.SAMN05443668_103632"/>
<dbReference type="RefSeq" id="WP_073256844.1">
    <property type="nucleotide sequence ID" value="NZ_FRCS01000003.1"/>
</dbReference>
<keyword evidence="3" id="KW-1185">Reference proteome</keyword>
<evidence type="ECO:0000256" key="1">
    <source>
        <dbReference type="SAM" id="MobiDB-lite"/>
    </source>
</evidence>
<feature type="region of interest" description="Disordered" evidence="1">
    <location>
        <begin position="48"/>
        <end position="71"/>
    </location>
</feature>
<organism evidence="2 3">
    <name type="scientific">Cryptosporangium aurantiacum</name>
    <dbReference type="NCBI Taxonomy" id="134849"/>
    <lineage>
        <taxon>Bacteria</taxon>
        <taxon>Bacillati</taxon>
        <taxon>Actinomycetota</taxon>
        <taxon>Actinomycetes</taxon>
        <taxon>Cryptosporangiales</taxon>
        <taxon>Cryptosporangiaceae</taxon>
        <taxon>Cryptosporangium</taxon>
    </lineage>
</organism>
<dbReference type="EMBL" id="FRCS01000003">
    <property type="protein sequence ID" value="SHN20245.1"/>
    <property type="molecule type" value="Genomic_DNA"/>
</dbReference>